<evidence type="ECO:0000313" key="4">
    <source>
        <dbReference type="Proteomes" id="UP000264002"/>
    </source>
</evidence>
<dbReference type="PANTHER" id="PTHR14969:SF13">
    <property type="entry name" value="AT30094P"/>
    <property type="match status" value="1"/>
</dbReference>
<dbReference type="RefSeq" id="WP_117330456.1">
    <property type="nucleotide sequence ID" value="NZ_QUWK01000007.1"/>
</dbReference>
<dbReference type="Proteomes" id="UP000264002">
    <property type="component" value="Unassembled WGS sequence"/>
</dbReference>
<proteinExistence type="predicted"/>
<protein>
    <submittedName>
        <fullName evidence="3">PAP2 family protein</fullName>
    </submittedName>
</protein>
<dbReference type="CDD" id="cd03392">
    <property type="entry name" value="PAP2_like_2"/>
    <property type="match status" value="1"/>
</dbReference>
<feature type="transmembrane region" description="Helical" evidence="1">
    <location>
        <begin position="90"/>
        <end position="112"/>
    </location>
</feature>
<dbReference type="Pfam" id="PF01569">
    <property type="entry name" value="PAP2"/>
    <property type="match status" value="1"/>
</dbReference>
<feature type="transmembrane region" description="Helical" evidence="1">
    <location>
        <begin position="49"/>
        <end position="70"/>
    </location>
</feature>
<comment type="caution">
    <text evidence="3">The sequence shown here is derived from an EMBL/GenBank/DDBJ whole genome shotgun (WGS) entry which is preliminary data.</text>
</comment>
<feature type="transmembrane region" description="Helical" evidence="1">
    <location>
        <begin position="20"/>
        <end position="42"/>
    </location>
</feature>
<gene>
    <name evidence="3" type="ORF">DYP60_07860</name>
</gene>
<reference evidence="3 4" key="2">
    <citation type="submission" date="2018-09" db="EMBL/GenBank/DDBJ databases">
        <title>Genome of Sphaerochaeta halotolerans strain 4-11.</title>
        <authorList>
            <person name="Nazina T.N."/>
            <person name="Sokolova D.S."/>
        </authorList>
    </citation>
    <scope>NUCLEOTIDE SEQUENCE [LARGE SCALE GENOMIC DNA]</scope>
    <source>
        <strain evidence="3 4">4-11</strain>
    </source>
</reference>
<evidence type="ECO:0000313" key="3">
    <source>
        <dbReference type="EMBL" id="RFU94759.1"/>
    </source>
</evidence>
<dbReference type="AlphaFoldDB" id="A0A372MG33"/>
<dbReference type="SUPFAM" id="SSF48317">
    <property type="entry name" value="Acid phosphatase/Vanadium-dependent haloperoxidase"/>
    <property type="match status" value="1"/>
</dbReference>
<dbReference type="Gene3D" id="1.20.144.10">
    <property type="entry name" value="Phosphatidic acid phosphatase type 2/haloperoxidase"/>
    <property type="match status" value="1"/>
</dbReference>
<feature type="transmembrane region" description="Helical" evidence="1">
    <location>
        <begin position="119"/>
        <end position="139"/>
    </location>
</feature>
<dbReference type="InterPro" id="IPR036938">
    <property type="entry name" value="PAP2/HPO_sf"/>
</dbReference>
<feature type="transmembrane region" description="Helical" evidence="1">
    <location>
        <begin position="267"/>
        <end position="288"/>
    </location>
</feature>
<accession>A0A372MG33</accession>
<keyword evidence="1" id="KW-1133">Transmembrane helix</keyword>
<dbReference type="OrthoDB" id="9789113at2"/>
<feature type="domain" description="Phosphatidic acid phosphatase type 2/haloperoxidase" evidence="2">
    <location>
        <begin position="47"/>
        <end position="160"/>
    </location>
</feature>
<dbReference type="EMBL" id="QUWK01000007">
    <property type="protein sequence ID" value="RFU94759.1"/>
    <property type="molecule type" value="Genomic_DNA"/>
</dbReference>
<keyword evidence="1" id="KW-0812">Transmembrane</keyword>
<dbReference type="SMART" id="SM00014">
    <property type="entry name" value="acidPPc"/>
    <property type="match status" value="1"/>
</dbReference>
<dbReference type="PANTHER" id="PTHR14969">
    <property type="entry name" value="SPHINGOSINE-1-PHOSPHATE PHOSPHOHYDROLASE"/>
    <property type="match status" value="1"/>
</dbReference>
<keyword evidence="1" id="KW-0472">Membrane</keyword>
<sequence length="299" mass="33099">MQESIMLFFLNIENPVLDFLGNIASLLGEQTFVIAVILYIFWNHDKKKGFGLYSSVLLSVIAMGILKAIVRAPRPFQVLESIQGKRLATATGYSFPSGHTTTGAAFYTALALSFRKRKVSIFCAIMMTLVGLSRLYLGVHWPIDVFAGLLLGVFISFAFYHYLDYLYDDENRRMRYLLIMGTIFAVSGAVISILLNFFSADETAFNDLMKVLALGGGGYLGFALENKKVQFLTDGTLGKKIARYLIGLVVVLLIMGSKVIIPESLYAIGGFVRYSLVGFWATGLYPLIGKNLHLFSGAR</sequence>
<evidence type="ECO:0000256" key="1">
    <source>
        <dbReference type="SAM" id="Phobius"/>
    </source>
</evidence>
<feature type="transmembrane region" description="Helical" evidence="1">
    <location>
        <begin position="145"/>
        <end position="163"/>
    </location>
</feature>
<keyword evidence="4" id="KW-1185">Reference proteome</keyword>
<reference evidence="4" key="1">
    <citation type="submission" date="2018-08" db="EMBL/GenBank/DDBJ databases">
        <authorList>
            <person name="Grouzdev D.S."/>
            <person name="Krutkina M.S."/>
        </authorList>
    </citation>
    <scope>NUCLEOTIDE SEQUENCE [LARGE SCALE GENOMIC DNA]</scope>
    <source>
        <strain evidence="4">4-11</strain>
    </source>
</reference>
<feature type="transmembrane region" description="Helical" evidence="1">
    <location>
        <begin position="175"/>
        <end position="198"/>
    </location>
</feature>
<name>A0A372MG33_9SPIR</name>
<dbReference type="InterPro" id="IPR000326">
    <property type="entry name" value="PAP2/HPO"/>
</dbReference>
<organism evidence="3 4">
    <name type="scientific">Sphaerochaeta halotolerans</name>
    <dbReference type="NCBI Taxonomy" id="2293840"/>
    <lineage>
        <taxon>Bacteria</taxon>
        <taxon>Pseudomonadati</taxon>
        <taxon>Spirochaetota</taxon>
        <taxon>Spirochaetia</taxon>
        <taxon>Spirochaetales</taxon>
        <taxon>Sphaerochaetaceae</taxon>
        <taxon>Sphaerochaeta</taxon>
    </lineage>
</organism>
<evidence type="ECO:0000259" key="2">
    <source>
        <dbReference type="SMART" id="SM00014"/>
    </source>
</evidence>
<feature type="transmembrane region" description="Helical" evidence="1">
    <location>
        <begin position="244"/>
        <end position="261"/>
    </location>
</feature>